<dbReference type="RefSeq" id="YP_009812046.1">
    <property type="nucleotide sequence ID" value="NC_048060.1"/>
</dbReference>
<evidence type="ECO:0000313" key="2">
    <source>
        <dbReference type="Proteomes" id="UP000263979"/>
    </source>
</evidence>
<proteinExistence type="predicted"/>
<reference evidence="2" key="1">
    <citation type="submission" date="2018-08" db="EMBL/GenBank/DDBJ databases">
        <title>SRE bacteriophages.</title>
        <authorList>
            <person name="Carstens A.B."/>
            <person name="Djurhuus A.M."/>
            <person name="Kot W."/>
            <person name="Hansen L.H."/>
        </authorList>
    </citation>
    <scope>NUCLEOTIDE SEQUENCE [LARGE SCALE GENOMIC DNA]</scope>
</reference>
<protein>
    <submittedName>
        <fullName evidence="1">Uncharacterized protein</fullName>
    </submittedName>
</protein>
<dbReference type="KEGG" id="vg:55003079"/>
<dbReference type="EMBL" id="MH807817">
    <property type="protein sequence ID" value="AXY81949.1"/>
    <property type="molecule type" value="Genomic_DNA"/>
</dbReference>
<evidence type="ECO:0000313" key="1">
    <source>
        <dbReference type="EMBL" id="AXY81949.1"/>
    </source>
</evidence>
<name>A0A385IG19_9CAUD</name>
<keyword evidence="2" id="KW-1185">Reference proteome</keyword>
<dbReference type="GeneID" id="55003079"/>
<sequence>MNKLASLCPVSVLRWFIMSKQQTKVYIRKGHGTYYVRNGIVRFRADVHKSNWINAAHSPEELHQKVLSGRVIGPIIVNNFQEKVS</sequence>
<accession>A0A385IG19</accession>
<organism evidence="1 2">
    <name type="scientific">Dickeya phage Mysterion</name>
    <dbReference type="NCBI Taxonomy" id="2320193"/>
    <lineage>
        <taxon>Viruses</taxon>
        <taxon>Duplodnaviria</taxon>
        <taxon>Heunggongvirae</taxon>
        <taxon>Uroviricota</taxon>
        <taxon>Caudoviricetes</taxon>
        <taxon>Autographivirales</taxon>
        <taxon>Autotranscriptaviridae</taxon>
        <taxon>Studiervirinae</taxon>
        <taxon>Aarhusvirus</taxon>
        <taxon>Aarhusvirus mysterion</taxon>
    </lineage>
</organism>
<dbReference type="Proteomes" id="UP000263979">
    <property type="component" value="Segment"/>
</dbReference>